<keyword evidence="6 8" id="KW-0408">Iron</keyword>
<keyword evidence="4 8" id="KW-0677">Repeat</keyword>
<keyword evidence="2 8" id="KW-0004">4Fe-4S</keyword>
<keyword evidence="13" id="KW-1185">Reference proteome</keyword>
<dbReference type="EC" id="7.-.-.-" evidence="8"/>
<feature type="coiled-coil region" evidence="9">
    <location>
        <begin position="696"/>
        <end position="762"/>
    </location>
</feature>
<gene>
    <name evidence="12" type="primary">rsxC</name>
    <name evidence="8" type="synonym">rnfC</name>
    <name evidence="12" type="ORF">WG929_12960</name>
</gene>
<evidence type="ECO:0000313" key="12">
    <source>
        <dbReference type="EMBL" id="MFK4753318.1"/>
    </source>
</evidence>
<feature type="binding site" evidence="8">
    <location>
        <position position="396"/>
    </location>
    <ligand>
        <name>[4Fe-4S] cluster</name>
        <dbReference type="ChEBI" id="CHEBI:49883"/>
        <label>2</label>
    </ligand>
</feature>
<feature type="binding site" evidence="8">
    <location>
        <position position="386"/>
    </location>
    <ligand>
        <name>[4Fe-4S] cluster</name>
        <dbReference type="ChEBI" id="CHEBI:49883"/>
        <label>1</label>
    </ligand>
</feature>
<dbReference type="Gene3D" id="3.40.50.11540">
    <property type="entry name" value="NADH-ubiquinone oxidoreductase 51kDa subunit"/>
    <property type="match status" value="1"/>
</dbReference>
<evidence type="ECO:0000256" key="4">
    <source>
        <dbReference type="ARBA" id="ARBA00022737"/>
    </source>
</evidence>
<reference evidence="12 13" key="1">
    <citation type="submission" date="2024-03" db="EMBL/GenBank/DDBJ databases">
        <title>High-quality draft genome sequence of Oceanobacter sp. wDCs-4.</title>
        <authorList>
            <person name="Dong C."/>
        </authorList>
    </citation>
    <scope>NUCLEOTIDE SEQUENCE [LARGE SCALE GENOMIC DNA]</scope>
    <source>
        <strain evidence="13">wDCs-4</strain>
    </source>
</reference>
<comment type="caution">
    <text evidence="12">The sequence shown here is derived from an EMBL/GenBank/DDBJ whole genome shotgun (WGS) entry which is preliminary data.</text>
</comment>
<keyword evidence="1 8" id="KW-0813">Transport</keyword>
<dbReference type="Pfam" id="PF10531">
    <property type="entry name" value="SLBB"/>
    <property type="match status" value="1"/>
</dbReference>
<evidence type="ECO:0000313" key="13">
    <source>
        <dbReference type="Proteomes" id="UP001620597"/>
    </source>
</evidence>
<name>A0ABW8NK16_9GAMM</name>
<dbReference type="Proteomes" id="UP001620597">
    <property type="component" value="Unassembled WGS sequence"/>
</dbReference>
<keyword evidence="3 8" id="KW-0479">Metal-binding</keyword>
<keyword evidence="7 8" id="KW-0411">Iron-sulfur</keyword>
<organism evidence="12 13">
    <name type="scientific">Oceanobacter antarcticus</name>
    <dbReference type="NCBI Taxonomy" id="3133425"/>
    <lineage>
        <taxon>Bacteria</taxon>
        <taxon>Pseudomonadati</taxon>
        <taxon>Pseudomonadota</taxon>
        <taxon>Gammaproteobacteria</taxon>
        <taxon>Oceanospirillales</taxon>
        <taxon>Oceanospirillaceae</taxon>
        <taxon>Oceanobacter</taxon>
    </lineage>
</organism>
<dbReference type="InterPro" id="IPR019554">
    <property type="entry name" value="Soluble_ligand-bd"/>
</dbReference>
<feature type="domain" description="4Fe-4S ferredoxin-type" evidence="11">
    <location>
        <begin position="375"/>
        <end position="406"/>
    </location>
</feature>
<dbReference type="EMBL" id="JBBKTX010000015">
    <property type="protein sequence ID" value="MFK4753318.1"/>
    <property type="molecule type" value="Genomic_DNA"/>
</dbReference>
<dbReference type="InterPro" id="IPR037225">
    <property type="entry name" value="Nuo51_FMN-bd_sf"/>
</dbReference>
<dbReference type="PROSITE" id="PS51379">
    <property type="entry name" value="4FE4S_FER_2"/>
    <property type="match status" value="2"/>
</dbReference>
<dbReference type="HAMAP" id="MF_00461">
    <property type="entry name" value="RsxC_RnfC"/>
    <property type="match status" value="1"/>
</dbReference>
<feature type="region of interest" description="Disordered" evidence="10">
    <location>
        <begin position="478"/>
        <end position="498"/>
    </location>
</feature>
<keyword evidence="9" id="KW-0175">Coiled coil</keyword>
<keyword evidence="5 8" id="KW-0249">Electron transport</keyword>
<dbReference type="Gene3D" id="3.30.70.20">
    <property type="match status" value="1"/>
</dbReference>
<evidence type="ECO:0000256" key="9">
    <source>
        <dbReference type="SAM" id="Coils"/>
    </source>
</evidence>
<proteinExistence type="inferred from homology"/>
<feature type="binding site" evidence="8">
    <location>
        <position position="431"/>
    </location>
    <ligand>
        <name>[4Fe-4S] cluster</name>
        <dbReference type="ChEBI" id="CHEBI:49883"/>
        <label>2</label>
    </ligand>
</feature>
<keyword evidence="8" id="KW-0472">Membrane</keyword>
<dbReference type="NCBIfam" id="TIGR01945">
    <property type="entry name" value="rnfC"/>
    <property type="match status" value="1"/>
</dbReference>
<accession>A0ABW8NK16</accession>
<comment type="similarity">
    <text evidence="8">Belongs to the 4Fe4S bacterial-type ferredoxin family. RnfC subfamily.</text>
</comment>
<dbReference type="Pfam" id="PF01512">
    <property type="entry name" value="Complex1_51K"/>
    <property type="match status" value="1"/>
</dbReference>
<dbReference type="Pfam" id="PF12838">
    <property type="entry name" value="Fer4_7"/>
    <property type="match status" value="1"/>
</dbReference>
<protein>
    <recommendedName>
        <fullName evidence="8">Ion-translocating oxidoreductase complex subunit C</fullName>
        <ecNumber evidence="8">7.-.-.-</ecNumber>
    </recommendedName>
    <alternativeName>
        <fullName evidence="8">Rnf electron transport complex subunit C</fullName>
    </alternativeName>
</protein>
<evidence type="ECO:0000256" key="1">
    <source>
        <dbReference type="ARBA" id="ARBA00022448"/>
    </source>
</evidence>
<evidence type="ECO:0000256" key="2">
    <source>
        <dbReference type="ARBA" id="ARBA00022485"/>
    </source>
</evidence>
<evidence type="ECO:0000256" key="6">
    <source>
        <dbReference type="ARBA" id="ARBA00023004"/>
    </source>
</evidence>
<comment type="function">
    <text evidence="8">Part of a membrane-bound complex that couples electron transfer with translocation of ions across the membrane.</text>
</comment>
<feature type="binding site" evidence="8">
    <location>
        <position position="392"/>
    </location>
    <ligand>
        <name>[4Fe-4S] cluster</name>
        <dbReference type="ChEBI" id="CHEBI:49883"/>
        <label>1</label>
    </ligand>
</feature>
<feature type="binding site" evidence="8">
    <location>
        <position position="425"/>
    </location>
    <ligand>
        <name>[4Fe-4S] cluster</name>
        <dbReference type="ChEBI" id="CHEBI:49883"/>
        <label>2</label>
    </ligand>
</feature>
<comment type="subunit">
    <text evidence="8">The complex is composed of six subunits: RnfA, RnfB, RnfC, RnfD, RnfE and RnfG.</text>
</comment>
<dbReference type="PANTHER" id="PTHR43034">
    <property type="entry name" value="ION-TRANSLOCATING OXIDOREDUCTASE COMPLEX SUBUNIT C"/>
    <property type="match status" value="1"/>
</dbReference>
<keyword evidence="8" id="KW-1278">Translocase</keyword>
<dbReference type="InterPro" id="IPR017900">
    <property type="entry name" value="4Fe4S_Fe_S_CS"/>
</dbReference>
<evidence type="ECO:0000256" key="8">
    <source>
        <dbReference type="HAMAP-Rule" id="MF_00461"/>
    </source>
</evidence>
<dbReference type="RefSeq" id="WP_416206370.1">
    <property type="nucleotide sequence ID" value="NZ_JBBKTX010000015.1"/>
</dbReference>
<dbReference type="InterPro" id="IPR017896">
    <property type="entry name" value="4Fe4S_Fe-S-bd"/>
</dbReference>
<evidence type="ECO:0000256" key="5">
    <source>
        <dbReference type="ARBA" id="ARBA00022982"/>
    </source>
</evidence>
<keyword evidence="8" id="KW-1003">Cell membrane</keyword>
<evidence type="ECO:0000256" key="10">
    <source>
        <dbReference type="SAM" id="MobiDB-lite"/>
    </source>
</evidence>
<keyword evidence="8" id="KW-0997">Cell inner membrane</keyword>
<feature type="binding site" evidence="8">
    <location>
        <position position="428"/>
    </location>
    <ligand>
        <name>[4Fe-4S] cluster</name>
        <dbReference type="ChEBI" id="CHEBI:49883"/>
        <label>2</label>
    </ligand>
</feature>
<dbReference type="InterPro" id="IPR010208">
    <property type="entry name" value="Ion_transpt_RnfC/RsxC"/>
</dbReference>
<feature type="region of interest" description="Disordered" evidence="10">
    <location>
        <begin position="598"/>
        <end position="625"/>
    </location>
</feature>
<sequence length="772" mass="82530">MTHMIQLHSFDGGIHPAEHKQQSTQRAIRSAPMAALLTLPLGQHIGAPAVPCVAVGERVLKGQAIANAQGFVSVPLHAPTSGTLVAIEDRQVPHASGLTAPCIVIQPDGQDEWIEHQSLFDELGLTDLVDLDPAALVSRIRDCGIAGMGGAGFPTAVKLAVKHDDNGNSPINTLILNGAECEPYITADDMLMRERADEVIRGAQVLLHILGARRCLIGVEDNKPEAIAALNAANTALNEQHHIDVVAIPTKYPSGGEKQLIQILTGAEVPAGGIPANLGIVCQNVGTASAIYRAIYHGEPLISRITTVTGDAIKEPGNWEVALGTPVSHLLALSGYTAQQQERIIMGGPMMGFTLPDDSLPVVKTSNCLLAPSSREMPLNEAAMACIRCGMCTVACPAQLLPQQLYWFSKAEEFDKAEQHNLFDCIECGACSYVCPSQIPLVQYYRHAKGAIREERAAQEKSERARERFERRLARQEREAAEKEAKRKARAEAAAQAAADKKAAAESAAAQTTATPAPTASTAALGSPALEKLQKQLSASQTAISKTKEKLAAAQQALAAGNEDQQAKVDALESALVKTQTRMKDLAKDIATEKKALKAQSAASAANDTVTGPDKGDPNSPERLQRKWETAQARLDTALKRLEEAKTQGLDTVAALETGITKQQLRVDEAKAAWQAAANPLKPKPVTPEPATSESVNNTQADIEALRKKILATQDRLNKAQERLTMAREQDQDTVDALTLGVNKQHDKLDALTRQLDELEQLSGATTTSGTL</sequence>
<evidence type="ECO:0000259" key="11">
    <source>
        <dbReference type="PROSITE" id="PS51379"/>
    </source>
</evidence>
<feature type="binding site" evidence="8">
    <location>
        <position position="435"/>
    </location>
    <ligand>
        <name>[4Fe-4S] cluster</name>
        <dbReference type="ChEBI" id="CHEBI:49883"/>
        <label>1</label>
    </ligand>
</feature>
<evidence type="ECO:0000256" key="7">
    <source>
        <dbReference type="ARBA" id="ARBA00023014"/>
    </source>
</evidence>
<comment type="cofactor">
    <cofactor evidence="8">
        <name>[4Fe-4S] cluster</name>
        <dbReference type="ChEBI" id="CHEBI:49883"/>
    </cofactor>
    <text evidence="8">Binds 2 [4Fe-4S] clusters per subunit.</text>
</comment>
<dbReference type="Pfam" id="PF13375">
    <property type="entry name" value="RnfC_N"/>
    <property type="match status" value="1"/>
</dbReference>
<dbReference type="NCBIfam" id="NF003454">
    <property type="entry name" value="PRK05035.1"/>
    <property type="match status" value="1"/>
</dbReference>
<feature type="domain" description="4Fe-4S ferredoxin-type" evidence="11">
    <location>
        <begin position="416"/>
        <end position="445"/>
    </location>
</feature>
<evidence type="ECO:0000256" key="3">
    <source>
        <dbReference type="ARBA" id="ARBA00022723"/>
    </source>
</evidence>
<dbReference type="SUPFAM" id="SSF46548">
    <property type="entry name" value="alpha-helical ferredoxin"/>
    <property type="match status" value="1"/>
</dbReference>
<comment type="subcellular location">
    <subcellularLocation>
        <location evidence="8">Cell inner membrane</location>
        <topology evidence="8">Peripheral membrane protein</topology>
    </subcellularLocation>
</comment>
<feature type="binding site" evidence="8">
    <location>
        <position position="389"/>
    </location>
    <ligand>
        <name>[4Fe-4S] cluster</name>
        <dbReference type="ChEBI" id="CHEBI:49883"/>
        <label>1</label>
    </ligand>
</feature>
<dbReference type="InterPro" id="IPR026902">
    <property type="entry name" value="RnfC_N"/>
</dbReference>
<dbReference type="PANTHER" id="PTHR43034:SF2">
    <property type="entry name" value="ION-TRANSLOCATING OXIDOREDUCTASE COMPLEX SUBUNIT C"/>
    <property type="match status" value="1"/>
</dbReference>
<dbReference type="SUPFAM" id="SSF142019">
    <property type="entry name" value="Nqo1 FMN-binding domain-like"/>
    <property type="match status" value="1"/>
</dbReference>
<dbReference type="PROSITE" id="PS00198">
    <property type="entry name" value="4FE4S_FER_1"/>
    <property type="match status" value="1"/>
</dbReference>
<dbReference type="InterPro" id="IPR011538">
    <property type="entry name" value="Nuo51_FMN-bd"/>
</dbReference>